<dbReference type="PANTHER" id="PTHR30388:SF4">
    <property type="entry name" value="MOLYBDENUM COFACTOR INSERTION CHAPERONE PAOD"/>
    <property type="match status" value="1"/>
</dbReference>
<accession>A0ABT3IDE5</accession>
<proteinExistence type="predicted"/>
<dbReference type="InterPro" id="IPR052698">
    <property type="entry name" value="MoCofactor_Util/Proc"/>
</dbReference>
<evidence type="ECO:0000259" key="1">
    <source>
        <dbReference type="Pfam" id="PF02625"/>
    </source>
</evidence>
<dbReference type="InterPro" id="IPR003777">
    <property type="entry name" value="XdhC_CoxI"/>
</dbReference>
<protein>
    <submittedName>
        <fullName evidence="3">XdhC family protein</fullName>
    </submittedName>
</protein>
<dbReference type="Gene3D" id="3.40.50.720">
    <property type="entry name" value="NAD(P)-binding Rossmann-like Domain"/>
    <property type="match status" value="1"/>
</dbReference>
<feature type="domain" description="XdhC- CoxI" evidence="1">
    <location>
        <begin position="18"/>
        <end position="80"/>
    </location>
</feature>
<dbReference type="RefSeq" id="WP_264728269.1">
    <property type="nucleotide sequence ID" value="NZ_JAPDMX010000031.1"/>
</dbReference>
<comment type="caution">
    <text evidence="3">The sequence shown here is derived from an EMBL/GenBank/DDBJ whole genome shotgun (WGS) entry which is preliminary data.</text>
</comment>
<dbReference type="InterPro" id="IPR027051">
    <property type="entry name" value="XdhC_Rossmann_dom"/>
</dbReference>
<dbReference type="Pfam" id="PF13478">
    <property type="entry name" value="XdhC_C"/>
    <property type="match status" value="1"/>
</dbReference>
<dbReference type="Pfam" id="PF02625">
    <property type="entry name" value="XdhC_CoxI"/>
    <property type="match status" value="1"/>
</dbReference>
<evidence type="ECO:0000313" key="4">
    <source>
        <dbReference type="Proteomes" id="UP001163714"/>
    </source>
</evidence>
<dbReference type="Proteomes" id="UP001163714">
    <property type="component" value="Unassembled WGS sequence"/>
</dbReference>
<gene>
    <name evidence="3" type="ORF">OHT75_15515</name>
</gene>
<keyword evidence="4" id="KW-1185">Reference proteome</keyword>
<organism evidence="3 4">
    <name type="scientific">Shewanella subflava</name>
    <dbReference type="NCBI Taxonomy" id="2986476"/>
    <lineage>
        <taxon>Bacteria</taxon>
        <taxon>Pseudomonadati</taxon>
        <taxon>Pseudomonadota</taxon>
        <taxon>Gammaproteobacteria</taxon>
        <taxon>Alteromonadales</taxon>
        <taxon>Shewanellaceae</taxon>
        <taxon>Shewanella</taxon>
    </lineage>
</organism>
<dbReference type="EMBL" id="JAPDMX010000031">
    <property type="protein sequence ID" value="MCW3173888.1"/>
    <property type="molecule type" value="Genomic_DNA"/>
</dbReference>
<reference evidence="3" key="1">
    <citation type="submission" date="2022-10" db="EMBL/GenBank/DDBJ databases">
        <title>Shewanella flava sp. nov, isolated from the estuary of the Fenhe River into the Yellow River.</title>
        <authorList>
            <person name="Li Y."/>
        </authorList>
    </citation>
    <scope>NUCLEOTIDE SEQUENCE</scope>
    <source>
        <strain evidence="3">FYR11-62</strain>
    </source>
</reference>
<sequence>MRQHLVDLLDVWQADYQDDWVVAILTHVQGSSYRKPGAMMFFHPLGKSLGMLSGGCLEADLRRHAQRAIQSQQVIQLTYDATDESDTSYQLGCGGIVNIMMLPLISANHYLGLQKLYHDLNSGKSGEFEIDIVNHGTSAARVKARWRVKAKAEQINKTTYIAAKFNPSKSLVIPESDPQDVAADSHGDAPSSIELSKRKAINPHLNQAQYVEAIQTKTKIAAQSDSAECEGHLIIPISPPIHLGIFGGGLDAEPIAQMAQTLGWKVTIFDERTAYARQYDFPSANIMKMPCDVVNADVYQSLDAAFVMNHNVNLDAKALKQLVRFDLGYIALLGPVHRRDKVLQLAQLCLTDFSGYFSAPAGLALGGELPSSVGLSILAQCHGILHGSNTISLDKVMLK</sequence>
<name>A0ABT3IDE5_9GAMM</name>
<feature type="domain" description="XdhC Rossmann" evidence="2">
    <location>
        <begin position="243"/>
        <end position="381"/>
    </location>
</feature>
<dbReference type="PANTHER" id="PTHR30388">
    <property type="entry name" value="ALDEHYDE OXIDOREDUCTASE MOLYBDENUM COFACTOR ASSEMBLY PROTEIN"/>
    <property type="match status" value="1"/>
</dbReference>
<evidence type="ECO:0000259" key="2">
    <source>
        <dbReference type="Pfam" id="PF13478"/>
    </source>
</evidence>
<evidence type="ECO:0000313" key="3">
    <source>
        <dbReference type="EMBL" id="MCW3173888.1"/>
    </source>
</evidence>